<evidence type="ECO:0000256" key="1">
    <source>
        <dbReference type="ARBA" id="ARBA00022670"/>
    </source>
</evidence>
<name>A0ABS9NM74_9NEIS</name>
<accession>A0ABS9NM74</accession>
<dbReference type="Pfam" id="PF04002">
    <property type="entry name" value="RadC"/>
    <property type="match status" value="1"/>
</dbReference>
<dbReference type="SUPFAM" id="SSF47781">
    <property type="entry name" value="RuvA domain 2-like"/>
    <property type="match status" value="1"/>
</dbReference>
<dbReference type="Pfam" id="PF20582">
    <property type="entry name" value="UPF0758_N"/>
    <property type="match status" value="1"/>
</dbReference>
<dbReference type="RefSeq" id="WP_238746546.1">
    <property type="nucleotide sequence ID" value="NZ_JAKOOW010000022.1"/>
</dbReference>
<evidence type="ECO:0000256" key="4">
    <source>
        <dbReference type="ARBA" id="ARBA00022833"/>
    </source>
</evidence>
<dbReference type="CDD" id="cd08071">
    <property type="entry name" value="MPN_DUF2466"/>
    <property type="match status" value="1"/>
</dbReference>
<dbReference type="PROSITE" id="PS50249">
    <property type="entry name" value="MPN"/>
    <property type="match status" value="1"/>
</dbReference>
<keyword evidence="2" id="KW-0479">Metal-binding</keyword>
<comment type="similarity">
    <text evidence="6">Belongs to the UPF0758 family.</text>
</comment>
<organism evidence="8 9">
    <name type="scientific">Kingella pumchi</name>
    <dbReference type="NCBI Taxonomy" id="2779506"/>
    <lineage>
        <taxon>Bacteria</taxon>
        <taxon>Pseudomonadati</taxon>
        <taxon>Pseudomonadota</taxon>
        <taxon>Betaproteobacteria</taxon>
        <taxon>Neisseriales</taxon>
        <taxon>Neisseriaceae</taxon>
        <taxon>Kingella</taxon>
    </lineage>
</organism>
<dbReference type="NCBIfam" id="NF000642">
    <property type="entry name" value="PRK00024.1"/>
    <property type="match status" value="1"/>
</dbReference>
<reference evidence="8 9" key="1">
    <citation type="submission" date="2022-02" db="EMBL/GenBank/DDBJ databases">
        <title>Genome sequence data of Kingella unionensis sp. nov. strain CICC 24913 (CCUG 75125).</title>
        <authorList>
            <person name="Xiao M."/>
        </authorList>
    </citation>
    <scope>NUCLEOTIDE SEQUENCE [LARGE SCALE GENOMIC DNA]</scope>
    <source>
        <strain evidence="8 9">CICC 24913</strain>
    </source>
</reference>
<dbReference type="InterPro" id="IPR037518">
    <property type="entry name" value="MPN"/>
</dbReference>
<keyword evidence="1" id="KW-0645">Protease</keyword>
<evidence type="ECO:0000313" key="8">
    <source>
        <dbReference type="EMBL" id="MCG6503901.1"/>
    </source>
</evidence>
<evidence type="ECO:0000259" key="7">
    <source>
        <dbReference type="PROSITE" id="PS50249"/>
    </source>
</evidence>
<dbReference type="Proteomes" id="UP001298424">
    <property type="component" value="Unassembled WGS sequence"/>
</dbReference>
<evidence type="ECO:0000256" key="5">
    <source>
        <dbReference type="ARBA" id="ARBA00023049"/>
    </source>
</evidence>
<keyword evidence="9" id="KW-1185">Reference proteome</keyword>
<dbReference type="PANTHER" id="PTHR30471:SF3">
    <property type="entry name" value="UPF0758 PROTEIN YEES-RELATED"/>
    <property type="match status" value="1"/>
</dbReference>
<keyword evidence="3" id="KW-0378">Hydrolase</keyword>
<dbReference type="InterPro" id="IPR046778">
    <property type="entry name" value="UPF0758_N"/>
</dbReference>
<dbReference type="InterPro" id="IPR001405">
    <property type="entry name" value="UPF0758"/>
</dbReference>
<dbReference type="InterPro" id="IPR010994">
    <property type="entry name" value="RuvA_2-like"/>
</dbReference>
<protein>
    <submittedName>
        <fullName evidence="8">DNA repair protein RadC</fullName>
    </submittedName>
</protein>
<evidence type="ECO:0000256" key="3">
    <source>
        <dbReference type="ARBA" id="ARBA00022801"/>
    </source>
</evidence>
<gene>
    <name evidence="8" type="primary">radC</name>
    <name evidence="8" type="ORF">MB824_05265</name>
</gene>
<dbReference type="InterPro" id="IPR025657">
    <property type="entry name" value="RadC_JAB"/>
</dbReference>
<keyword evidence="5" id="KW-0482">Metalloprotease</keyword>
<proteinExistence type="inferred from homology"/>
<evidence type="ECO:0000313" key="9">
    <source>
        <dbReference type="Proteomes" id="UP001298424"/>
    </source>
</evidence>
<feature type="domain" description="MPN" evidence="7">
    <location>
        <begin position="102"/>
        <end position="223"/>
    </location>
</feature>
<comment type="caution">
    <text evidence="8">The sequence shown here is derived from an EMBL/GenBank/DDBJ whole genome shotgun (WGS) entry which is preliminary data.</text>
</comment>
<dbReference type="NCBIfam" id="TIGR00608">
    <property type="entry name" value="radc"/>
    <property type="match status" value="1"/>
</dbReference>
<dbReference type="EMBL" id="JAKOOW010000022">
    <property type="protein sequence ID" value="MCG6503901.1"/>
    <property type="molecule type" value="Genomic_DNA"/>
</dbReference>
<dbReference type="PANTHER" id="PTHR30471">
    <property type="entry name" value="DNA REPAIR PROTEIN RADC"/>
    <property type="match status" value="1"/>
</dbReference>
<keyword evidence="4" id="KW-0862">Zinc</keyword>
<sequence>MSIKHWPEGERPREKLLERGAAALSDAELLAILLRVGTQGMSAVDLARSLLQDFGGLGALMTAPQDELCRRKGMGSAAYAQFAAVLEIGRRVLGEEMRALPLVDSPQKAAEFLRLRIGRERVEVGTALFLDAQNRLLACEEMGRGSVAEHTVYLGSLARRALHHHAAAVIFAHNHPGGSLNASAADLAFTERLSAALALIDVRLLDHFVVTAAAAVSIMPRGG</sequence>
<evidence type="ECO:0000256" key="6">
    <source>
        <dbReference type="RuleBase" id="RU003797"/>
    </source>
</evidence>
<evidence type="ECO:0000256" key="2">
    <source>
        <dbReference type="ARBA" id="ARBA00022723"/>
    </source>
</evidence>
<dbReference type="Gene3D" id="3.40.140.10">
    <property type="entry name" value="Cytidine Deaminase, domain 2"/>
    <property type="match status" value="1"/>
</dbReference>